<comment type="caution">
    <text evidence="1">The sequence shown here is derived from an EMBL/GenBank/DDBJ whole genome shotgun (WGS) entry which is preliminary data.</text>
</comment>
<accession>X1NMN4</accession>
<gene>
    <name evidence="1" type="ORF">S06H3_28340</name>
</gene>
<dbReference type="AlphaFoldDB" id="X1NMN4"/>
<protein>
    <submittedName>
        <fullName evidence="1">Uncharacterized protein</fullName>
    </submittedName>
</protein>
<evidence type="ECO:0000313" key="1">
    <source>
        <dbReference type="EMBL" id="GAI28045.1"/>
    </source>
</evidence>
<name>X1NMN4_9ZZZZ</name>
<feature type="non-terminal residue" evidence="1">
    <location>
        <position position="1"/>
    </location>
</feature>
<reference evidence="1" key="1">
    <citation type="journal article" date="2014" name="Front. Microbiol.">
        <title>High frequency of phylogenetically diverse reductive dehalogenase-homologous genes in deep subseafloor sedimentary metagenomes.</title>
        <authorList>
            <person name="Kawai M."/>
            <person name="Futagami T."/>
            <person name="Toyoda A."/>
            <person name="Takaki Y."/>
            <person name="Nishi S."/>
            <person name="Hori S."/>
            <person name="Arai W."/>
            <person name="Tsubouchi T."/>
            <person name="Morono Y."/>
            <person name="Uchiyama I."/>
            <person name="Ito T."/>
            <person name="Fujiyama A."/>
            <person name="Inagaki F."/>
            <person name="Takami H."/>
        </authorList>
    </citation>
    <scope>NUCLEOTIDE SEQUENCE</scope>
    <source>
        <strain evidence="1">Expedition CK06-06</strain>
    </source>
</reference>
<sequence>WLAEEVVRLQLVPQRKEDEDINSIVRSVVLILAGQSKLILYEQPLQLPQQPTRREGTLVQQVTDEMAELLAVGKIDVKTDMTATFIGDKRVLSDIKLLAEAGYGEDNFGNNIPLPEKLVYLHR</sequence>
<dbReference type="EMBL" id="BARV01016527">
    <property type="protein sequence ID" value="GAI28045.1"/>
    <property type="molecule type" value="Genomic_DNA"/>
</dbReference>
<proteinExistence type="predicted"/>
<organism evidence="1">
    <name type="scientific">marine sediment metagenome</name>
    <dbReference type="NCBI Taxonomy" id="412755"/>
    <lineage>
        <taxon>unclassified sequences</taxon>
        <taxon>metagenomes</taxon>
        <taxon>ecological metagenomes</taxon>
    </lineage>
</organism>